<feature type="active site" description="Proton acceptor" evidence="4">
    <location>
        <position position="336"/>
    </location>
</feature>
<feature type="domain" description="PNPLA" evidence="5">
    <location>
        <begin position="163"/>
        <end position="349"/>
    </location>
</feature>
<keyword evidence="7" id="KW-1185">Reference proteome</keyword>
<reference evidence="6 7" key="1">
    <citation type="submission" date="2019-03" db="EMBL/GenBank/DDBJ databases">
        <title>Genomic Encyclopedia of Type Strains, Phase IV (KMG-IV): sequencing the most valuable type-strain genomes for metagenomic binning, comparative biology and taxonomic classification.</title>
        <authorList>
            <person name="Goeker M."/>
        </authorList>
    </citation>
    <scope>NUCLEOTIDE SEQUENCE [LARGE SCALE GENOMIC DNA]</scope>
    <source>
        <strain evidence="6 7">DSM 26377</strain>
    </source>
</reference>
<dbReference type="PROSITE" id="PS51635">
    <property type="entry name" value="PNPLA"/>
    <property type="match status" value="1"/>
</dbReference>
<dbReference type="InterPro" id="IPR016035">
    <property type="entry name" value="Acyl_Trfase/lysoPLipase"/>
</dbReference>
<evidence type="ECO:0000256" key="3">
    <source>
        <dbReference type="ARBA" id="ARBA00023098"/>
    </source>
</evidence>
<dbReference type="Proteomes" id="UP000295341">
    <property type="component" value="Unassembled WGS sequence"/>
</dbReference>
<gene>
    <name evidence="6" type="ORF">DFR24_3825</name>
</gene>
<dbReference type="InterPro" id="IPR050301">
    <property type="entry name" value="NTE"/>
</dbReference>
<evidence type="ECO:0000259" key="5">
    <source>
        <dbReference type="PROSITE" id="PS51635"/>
    </source>
</evidence>
<dbReference type="Gene3D" id="3.40.1090.10">
    <property type="entry name" value="Cytosolic phospholipase A2 catalytic domain"/>
    <property type="match status" value="2"/>
</dbReference>
<dbReference type="Pfam" id="PF11815">
    <property type="entry name" value="DUF3336"/>
    <property type="match status" value="1"/>
</dbReference>
<dbReference type="SUPFAM" id="SSF52151">
    <property type="entry name" value="FabD/lysophospholipase-like"/>
    <property type="match status" value="1"/>
</dbReference>
<proteinExistence type="predicted"/>
<dbReference type="OrthoDB" id="7055653at2"/>
<evidence type="ECO:0000313" key="7">
    <source>
        <dbReference type="Proteomes" id="UP000295341"/>
    </source>
</evidence>
<dbReference type="PANTHER" id="PTHR14226:SF10">
    <property type="entry name" value="TRIACYLGLYCEROL LIPASE 4-RELATED"/>
    <property type="match status" value="1"/>
</dbReference>
<accession>A0A4R7NZJ5</accession>
<organism evidence="6 7">
    <name type="scientific">Panacagrimonas perspica</name>
    <dbReference type="NCBI Taxonomy" id="381431"/>
    <lineage>
        <taxon>Bacteria</taxon>
        <taxon>Pseudomonadati</taxon>
        <taxon>Pseudomonadota</taxon>
        <taxon>Gammaproteobacteria</taxon>
        <taxon>Nevskiales</taxon>
        <taxon>Nevskiaceae</taxon>
        <taxon>Panacagrimonas</taxon>
    </lineage>
</organism>
<protein>
    <submittedName>
        <fullName evidence="6">Patatin-like phospholipase</fullName>
    </submittedName>
</protein>
<dbReference type="GO" id="GO:0004806">
    <property type="term" value="F:triacylglycerol lipase activity"/>
    <property type="evidence" value="ECO:0007669"/>
    <property type="project" value="InterPro"/>
</dbReference>
<dbReference type="CDD" id="cd07206">
    <property type="entry name" value="Pat_TGL3-4-5_SDP1"/>
    <property type="match status" value="1"/>
</dbReference>
<evidence type="ECO:0000256" key="4">
    <source>
        <dbReference type="PROSITE-ProRule" id="PRU01161"/>
    </source>
</evidence>
<dbReference type="EMBL" id="SOBT01000010">
    <property type="protein sequence ID" value="TDU26794.1"/>
    <property type="molecule type" value="Genomic_DNA"/>
</dbReference>
<dbReference type="RefSeq" id="WP_133882958.1">
    <property type="nucleotide sequence ID" value="NZ_MWIN01000009.1"/>
</dbReference>
<comment type="caution">
    <text evidence="6">The sequence shown here is derived from an EMBL/GenBank/DDBJ whole genome shotgun (WGS) entry which is preliminary data.</text>
</comment>
<dbReference type="InterPro" id="IPR002641">
    <property type="entry name" value="PNPLA_dom"/>
</dbReference>
<keyword evidence="2 4" id="KW-0442">Lipid degradation</keyword>
<keyword evidence="3 4" id="KW-0443">Lipid metabolism</keyword>
<sequence length="491" mass="54512">MNLAPPDPPIASTALPTFLRLERGSLRQKLAEATTYAQWVDAAQAFDAVTGRERWKQRRRSGLYDHAMIGEKLDRLRGLLQQGDSRGLLFEIEEGVHGNLGGMGKPILHNKAQFGTKQLITDYVAAVADTLTHLEGVDDVAIPLATKLDLFRRASHCYGRTALMMSSGGMLMFFHFGVAKSLFEQGVLPNVISGSSAGAIVAAVLGTRTDAELDGFFKPENLYFGEAWSPNRLEQLTGLRRIFGTDSFERTFDRLIPDLTFREAFERSGRNISISVSPCERHQTPRLLNAVTSPHVLIRSAVRASCAVPGLFEPVQLLARDQNGQTVPFLRSRWIDGVFAADLPAKQLARLYGTNHYIVSYVNPVLLLTFRDHKTQGYGLKPIVDLMKGTARSLLKAADPLIGKYVPASSVGVVHKVAHDILSQDYVGDINITPRRRLFSPLRLVSPYTHQEIGELMLEGERQTWPRIEMIRISSQISRTLDGILGRVDRS</sequence>
<evidence type="ECO:0000256" key="1">
    <source>
        <dbReference type="ARBA" id="ARBA00022801"/>
    </source>
</evidence>
<evidence type="ECO:0000256" key="2">
    <source>
        <dbReference type="ARBA" id="ARBA00022963"/>
    </source>
</evidence>
<feature type="active site" description="Nucleophile" evidence="4">
    <location>
        <position position="196"/>
    </location>
</feature>
<dbReference type="AlphaFoldDB" id="A0A4R7NZJ5"/>
<keyword evidence="1 4" id="KW-0378">Hydrolase</keyword>
<name>A0A4R7NZJ5_9GAMM</name>
<dbReference type="PANTHER" id="PTHR14226">
    <property type="entry name" value="NEUROPATHY TARGET ESTERASE/SWISS CHEESE D.MELANOGASTER"/>
    <property type="match status" value="1"/>
</dbReference>
<dbReference type="InterPro" id="IPR021771">
    <property type="entry name" value="Triacylglycerol_lipase_N"/>
</dbReference>
<evidence type="ECO:0000313" key="6">
    <source>
        <dbReference type="EMBL" id="TDU26794.1"/>
    </source>
</evidence>
<dbReference type="Pfam" id="PF01734">
    <property type="entry name" value="Patatin"/>
    <property type="match status" value="1"/>
</dbReference>
<comment type="caution">
    <text evidence="4">Lacks conserved residue(s) required for the propagation of feature annotation.</text>
</comment>
<dbReference type="GO" id="GO:0016042">
    <property type="term" value="P:lipid catabolic process"/>
    <property type="evidence" value="ECO:0007669"/>
    <property type="project" value="UniProtKB-UniRule"/>
</dbReference>
<feature type="short sequence motif" description="GXSXG" evidence="4">
    <location>
        <begin position="194"/>
        <end position="198"/>
    </location>
</feature>